<dbReference type="InterPro" id="IPR020843">
    <property type="entry name" value="ER"/>
</dbReference>
<dbReference type="FunFam" id="3.40.50.720:FF:000022">
    <property type="entry name" value="Cinnamyl alcohol dehydrogenase"/>
    <property type="match status" value="1"/>
</dbReference>
<keyword evidence="4" id="KW-0560">Oxidoreductase</keyword>
<dbReference type="SMART" id="SM00829">
    <property type="entry name" value="PKS_ER"/>
    <property type="match status" value="1"/>
</dbReference>
<dbReference type="InterPro" id="IPR036291">
    <property type="entry name" value="NAD(P)-bd_dom_sf"/>
</dbReference>
<evidence type="ECO:0000259" key="6">
    <source>
        <dbReference type="SMART" id="SM00829"/>
    </source>
</evidence>
<dbReference type="Pfam" id="PF08240">
    <property type="entry name" value="ADH_N"/>
    <property type="match status" value="1"/>
</dbReference>
<dbReference type="Gene3D" id="3.90.180.10">
    <property type="entry name" value="Medium-chain alcohol dehydrogenases, catalytic domain"/>
    <property type="match status" value="1"/>
</dbReference>
<keyword evidence="3 5" id="KW-0862">Zinc</keyword>
<reference evidence="7" key="1">
    <citation type="submission" date="2019-03" db="EMBL/GenBank/DDBJ databases">
        <title>Long read genome sequence of the mycoparasitic Pythium oligandrum ATCC 38472 isolated from sugarbeet rhizosphere.</title>
        <authorList>
            <person name="Gaulin E."/>
        </authorList>
    </citation>
    <scope>NUCLEOTIDE SEQUENCE</scope>
    <source>
        <strain evidence="7">ATCC 38472_TT</strain>
    </source>
</reference>
<evidence type="ECO:0000256" key="4">
    <source>
        <dbReference type="ARBA" id="ARBA00023002"/>
    </source>
</evidence>
<comment type="cofactor">
    <cofactor evidence="1 5">
        <name>Zn(2+)</name>
        <dbReference type="ChEBI" id="CHEBI:29105"/>
    </cofactor>
</comment>
<dbReference type="PANTHER" id="PTHR42683">
    <property type="entry name" value="ALDEHYDE REDUCTASE"/>
    <property type="match status" value="1"/>
</dbReference>
<organism evidence="7 8">
    <name type="scientific">Pythium oligandrum</name>
    <name type="common">Mycoparasitic fungus</name>
    <dbReference type="NCBI Taxonomy" id="41045"/>
    <lineage>
        <taxon>Eukaryota</taxon>
        <taxon>Sar</taxon>
        <taxon>Stramenopiles</taxon>
        <taxon>Oomycota</taxon>
        <taxon>Peronosporomycetes</taxon>
        <taxon>Pythiales</taxon>
        <taxon>Pythiaceae</taxon>
        <taxon>Pythium</taxon>
    </lineage>
</organism>
<dbReference type="Pfam" id="PF00107">
    <property type="entry name" value="ADH_zinc_N"/>
    <property type="match status" value="1"/>
</dbReference>
<dbReference type="InterPro" id="IPR011032">
    <property type="entry name" value="GroES-like_sf"/>
</dbReference>
<evidence type="ECO:0000313" key="7">
    <source>
        <dbReference type="EMBL" id="TMW61714.1"/>
    </source>
</evidence>
<protein>
    <recommendedName>
        <fullName evidence="6">Enoyl reductase (ER) domain-containing protein</fullName>
    </recommendedName>
</protein>
<accession>A0A8K1CET2</accession>
<evidence type="ECO:0000256" key="2">
    <source>
        <dbReference type="ARBA" id="ARBA00022723"/>
    </source>
</evidence>
<feature type="domain" description="Enoyl reductase (ER)" evidence="6">
    <location>
        <begin position="14"/>
        <end position="348"/>
    </location>
</feature>
<evidence type="ECO:0000256" key="1">
    <source>
        <dbReference type="ARBA" id="ARBA00001947"/>
    </source>
</evidence>
<dbReference type="Proteomes" id="UP000794436">
    <property type="component" value="Unassembled WGS sequence"/>
</dbReference>
<dbReference type="EMBL" id="SPLM01000075">
    <property type="protein sequence ID" value="TMW61714.1"/>
    <property type="molecule type" value="Genomic_DNA"/>
</dbReference>
<evidence type="ECO:0000256" key="5">
    <source>
        <dbReference type="RuleBase" id="RU361277"/>
    </source>
</evidence>
<dbReference type="Gene3D" id="3.40.50.720">
    <property type="entry name" value="NAD(P)-binding Rossmann-like Domain"/>
    <property type="match status" value="1"/>
</dbReference>
<dbReference type="PROSITE" id="PS00059">
    <property type="entry name" value="ADH_ZINC"/>
    <property type="match status" value="1"/>
</dbReference>
<dbReference type="GO" id="GO:0008270">
    <property type="term" value="F:zinc ion binding"/>
    <property type="evidence" value="ECO:0007669"/>
    <property type="project" value="InterPro"/>
</dbReference>
<evidence type="ECO:0000256" key="3">
    <source>
        <dbReference type="ARBA" id="ARBA00022833"/>
    </source>
</evidence>
<dbReference type="SUPFAM" id="SSF51735">
    <property type="entry name" value="NAD(P)-binding Rossmann-fold domains"/>
    <property type="match status" value="1"/>
</dbReference>
<dbReference type="SUPFAM" id="SSF50129">
    <property type="entry name" value="GroES-like"/>
    <property type="match status" value="1"/>
</dbReference>
<keyword evidence="2 5" id="KW-0479">Metal-binding</keyword>
<name>A0A8K1CET2_PYTOL</name>
<sequence>MVTTEPRIINALAATKPGLEVETFQYQARPLGLNDVEVAISHCGICGSDLHTITDGWGGGNFPIVVGHEIVGTITAAGSDVKHLKVGDRVGVGAQVYACLEKDKCKECATDKDPYCAKHVYTYGGTYADGQPSRGGYADYIRVLSNYAFKIPEVLPSDVAAPLLCAGVTVYTPLKAHVKPGQRVGVVGIGGLGHLALQFIRALGAEPVAFSRSSNKEQAARELGAVDFINLSNTEDAARAQRSVDVLLVTADATGQPYDTYLGLIAIGGTFIMVGVPNDAISFQPFSLIAGAINVVGSLIGGIKDTEEMLKLAAEKNVRPIIQKLPMSEANKGIKMVDEGHVRYRVVLEN</sequence>
<dbReference type="AlphaFoldDB" id="A0A8K1CET2"/>
<dbReference type="OrthoDB" id="1879366at2759"/>
<gene>
    <name evidence="7" type="ORF">Poli38472_010777</name>
</gene>
<evidence type="ECO:0000313" key="8">
    <source>
        <dbReference type="Proteomes" id="UP000794436"/>
    </source>
</evidence>
<comment type="similarity">
    <text evidence="5">Belongs to the zinc-containing alcohol dehydrogenase family.</text>
</comment>
<proteinExistence type="inferred from homology"/>
<dbReference type="InterPro" id="IPR013154">
    <property type="entry name" value="ADH-like_N"/>
</dbReference>
<comment type="caution">
    <text evidence="7">The sequence shown here is derived from an EMBL/GenBank/DDBJ whole genome shotgun (WGS) entry which is preliminary data.</text>
</comment>
<dbReference type="CDD" id="cd05283">
    <property type="entry name" value="CAD1"/>
    <property type="match status" value="1"/>
</dbReference>
<keyword evidence="8" id="KW-1185">Reference proteome</keyword>
<dbReference type="GO" id="GO:0016616">
    <property type="term" value="F:oxidoreductase activity, acting on the CH-OH group of donors, NAD or NADP as acceptor"/>
    <property type="evidence" value="ECO:0007669"/>
    <property type="project" value="InterPro"/>
</dbReference>
<dbReference type="InterPro" id="IPR013149">
    <property type="entry name" value="ADH-like_C"/>
</dbReference>
<dbReference type="InterPro" id="IPR047109">
    <property type="entry name" value="CAD-like"/>
</dbReference>
<dbReference type="InterPro" id="IPR002328">
    <property type="entry name" value="ADH_Zn_CS"/>
</dbReference>